<organism evidence="1 2">
    <name type="scientific">Dendrothele bispora (strain CBS 962.96)</name>
    <dbReference type="NCBI Taxonomy" id="1314807"/>
    <lineage>
        <taxon>Eukaryota</taxon>
        <taxon>Fungi</taxon>
        <taxon>Dikarya</taxon>
        <taxon>Basidiomycota</taxon>
        <taxon>Agaricomycotina</taxon>
        <taxon>Agaricomycetes</taxon>
        <taxon>Agaricomycetidae</taxon>
        <taxon>Agaricales</taxon>
        <taxon>Agaricales incertae sedis</taxon>
        <taxon>Dendrothele</taxon>
    </lineage>
</organism>
<proteinExistence type="predicted"/>
<evidence type="ECO:0000313" key="1">
    <source>
        <dbReference type="EMBL" id="THU82708.1"/>
    </source>
</evidence>
<dbReference type="AlphaFoldDB" id="A0A4S8L3X0"/>
<keyword evidence="2" id="KW-1185">Reference proteome</keyword>
<sequence>MISIFSKVDVKSLGGLGVVVVGCSIELYSARVVDKRMEFWKFEIISCTQIHKDLFMGMKDGQRFIKALQGFGGMDWIGCNVQKVK</sequence>
<dbReference type="PROSITE" id="PS51257">
    <property type="entry name" value="PROKAR_LIPOPROTEIN"/>
    <property type="match status" value="1"/>
</dbReference>
<reference evidence="1 2" key="1">
    <citation type="journal article" date="2019" name="Nat. Ecol. Evol.">
        <title>Megaphylogeny resolves global patterns of mushroom evolution.</title>
        <authorList>
            <person name="Varga T."/>
            <person name="Krizsan K."/>
            <person name="Foldi C."/>
            <person name="Dima B."/>
            <person name="Sanchez-Garcia M."/>
            <person name="Sanchez-Ramirez S."/>
            <person name="Szollosi G.J."/>
            <person name="Szarkandi J.G."/>
            <person name="Papp V."/>
            <person name="Albert L."/>
            <person name="Andreopoulos W."/>
            <person name="Angelini C."/>
            <person name="Antonin V."/>
            <person name="Barry K.W."/>
            <person name="Bougher N.L."/>
            <person name="Buchanan P."/>
            <person name="Buyck B."/>
            <person name="Bense V."/>
            <person name="Catcheside P."/>
            <person name="Chovatia M."/>
            <person name="Cooper J."/>
            <person name="Damon W."/>
            <person name="Desjardin D."/>
            <person name="Finy P."/>
            <person name="Geml J."/>
            <person name="Haridas S."/>
            <person name="Hughes K."/>
            <person name="Justo A."/>
            <person name="Karasinski D."/>
            <person name="Kautmanova I."/>
            <person name="Kiss B."/>
            <person name="Kocsube S."/>
            <person name="Kotiranta H."/>
            <person name="LaButti K.M."/>
            <person name="Lechner B.E."/>
            <person name="Liimatainen K."/>
            <person name="Lipzen A."/>
            <person name="Lukacs Z."/>
            <person name="Mihaltcheva S."/>
            <person name="Morgado L.N."/>
            <person name="Niskanen T."/>
            <person name="Noordeloos M.E."/>
            <person name="Ohm R.A."/>
            <person name="Ortiz-Santana B."/>
            <person name="Ovrebo C."/>
            <person name="Racz N."/>
            <person name="Riley R."/>
            <person name="Savchenko A."/>
            <person name="Shiryaev A."/>
            <person name="Soop K."/>
            <person name="Spirin V."/>
            <person name="Szebenyi C."/>
            <person name="Tomsovsky M."/>
            <person name="Tulloss R.E."/>
            <person name="Uehling J."/>
            <person name="Grigoriev I.V."/>
            <person name="Vagvolgyi C."/>
            <person name="Papp T."/>
            <person name="Martin F.M."/>
            <person name="Miettinen O."/>
            <person name="Hibbett D.S."/>
            <person name="Nagy L.G."/>
        </authorList>
    </citation>
    <scope>NUCLEOTIDE SEQUENCE [LARGE SCALE GENOMIC DNA]</scope>
    <source>
        <strain evidence="1 2">CBS 962.96</strain>
    </source>
</reference>
<protein>
    <submittedName>
        <fullName evidence="1">Uncharacterized protein</fullName>
    </submittedName>
</protein>
<name>A0A4S8L3X0_DENBC</name>
<evidence type="ECO:0000313" key="2">
    <source>
        <dbReference type="Proteomes" id="UP000297245"/>
    </source>
</evidence>
<gene>
    <name evidence="1" type="ORF">K435DRAFT_932631</name>
</gene>
<dbReference type="EMBL" id="ML179713">
    <property type="protein sequence ID" value="THU82708.1"/>
    <property type="molecule type" value="Genomic_DNA"/>
</dbReference>
<dbReference type="Proteomes" id="UP000297245">
    <property type="component" value="Unassembled WGS sequence"/>
</dbReference>
<accession>A0A4S8L3X0</accession>